<gene>
    <name evidence="11" type="ORF">URODEC1_LOCUS114324</name>
</gene>
<dbReference type="InterPro" id="IPR011009">
    <property type="entry name" value="Kinase-like_dom_sf"/>
</dbReference>
<organism evidence="11 12">
    <name type="scientific">Urochloa decumbens</name>
    <dbReference type="NCBI Taxonomy" id="240449"/>
    <lineage>
        <taxon>Eukaryota</taxon>
        <taxon>Viridiplantae</taxon>
        <taxon>Streptophyta</taxon>
        <taxon>Embryophyta</taxon>
        <taxon>Tracheophyta</taxon>
        <taxon>Spermatophyta</taxon>
        <taxon>Magnoliopsida</taxon>
        <taxon>Liliopsida</taxon>
        <taxon>Poales</taxon>
        <taxon>Poaceae</taxon>
        <taxon>PACMAD clade</taxon>
        <taxon>Panicoideae</taxon>
        <taxon>Panicodae</taxon>
        <taxon>Paniceae</taxon>
        <taxon>Melinidinae</taxon>
        <taxon>Urochloa</taxon>
    </lineage>
</organism>
<keyword evidence="12" id="KW-1185">Reference proteome</keyword>
<dbReference type="InterPro" id="IPR000719">
    <property type="entry name" value="Prot_kinase_dom"/>
</dbReference>
<evidence type="ECO:0000313" key="11">
    <source>
        <dbReference type="EMBL" id="CAL5091329.1"/>
    </source>
</evidence>
<evidence type="ECO:0000256" key="1">
    <source>
        <dbReference type="ARBA" id="ARBA00012513"/>
    </source>
</evidence>
<sequence length="576" mass="64584">MGWSRVEPVTTVAQLAGVDARGLIAMIVERAKKVQRNKRDCGDLSSDVVAIQDVLRQVQQKQHPAVDGMVQKLEAVLREACVLVATCEAKSYFRRFFRADKLAEQFQRVRQRIQVLLHIFPIIAFVDTTQRFDRVIQQAEELLVLVNNMPSSSGSGTTRAPRCDGTTEEYFSKRPRAITEPFPVLKEKTEGLQSWSRITNAASTKHDDDHLFEPSTAGLTVAGLLSFDFSKLVNATQNFSRRNKVGEGGSGRVYLGTLEGRPVAIKRCFEESCPERSSDFENEISFIPRLQHKNIVNLLGYCKHEKERVLVYEYMPNKSLDKFIFDEITGGSLNWDTLFQIIGGIAQGVVYLHLHSGLNIIHRDLKPSNILLDAELNPKISDFGTARVGYLDKSMRADVVAGTYGYMASEYSSQGIFSAKSDVFSFGSLLLEIMSGKRNGTGYKSRYGKLLSLHEYAWHLMFMEEDVLDSPRKMEAALAKLIHPSLRGELASRIEDIWRCARIALLCVQNDPADRPSMWDVVLMLNAADGGRAAGQLSSTAPKRPARQYGNHKMLPSLAELLRDDRINKTMAVAMR</sequence>
<evidence type="ECO:0000256" key="5">
    <source>
        <dbReference type="ARBA" id="ARBA00022777"/>
    </source>
</evidence>
<evidence type="ECO:0000256" key="8">
    <source>
        <dbReference type="ARBA" id="ARBA00048679"/>
    </source>
</evidence>
<keyword evidence="6 9" id="KW-0067">ATP-binding</keyword>
<dbReference type="InterPro" id="IPR036537">
    <property type="entry name" value="Adaptor_Cbl_N_dom_sf"/>
</dbReference>
<reference evidence="11 12" key="2">
    <citation type="submission" date="2024-10" db="EMBL/GenBank/DDBJ databases">
        <authorList>
            <person name="Ryan C."/>
        </authorList>
    </citation>
    <scope>NUCLEOTIDE SEQUENCE [LARGE SCALE GENOMIC DNA]</scope>
</reference>
<dbReference type="CDD" id="cd21037">
    <property type="entry name" value="MLKL_NTD"/>
    <property type="match status" value="1"/>
</dbReference>
<dbReference type="PANTHER" id="PTHR27002">
    <property type="entry name" value="RECEPTOR-LIKE SERINE/THREONINE-PROTEIN KINASE SD1-8"/>
    <property type="match status" value="1"/>
</dbReference>
<proteinExistence type="predicted"/>
<evidence type="ECO:0000256" key="2">
    <source>
        <dbReference type="ARBA" id="ARBA00022527"/>
    </source>
</evidence>
<evidence type="ECO:0000256" key="4">
    <source>
        <dbReference type="ARBA" id="ARBA00022741"/>
    </source>
</evidence>
<dbReference type="GO" id="GO:0004674">
    <property type="term" value="F:protein serine/threonine kinase activity"/>
    <property type="evidence" value="ECO:0007669"/>
    <property type="project" value="UniProtKB-KW"/>
</dbReference>
<keyword evidence="5" id="KW-0418">Kinase</keyword>
<accession>A0ABC9GCY2</accession>
<feature type="domain" description="Protein kinase" evidence="10">
    <location>
        <begin position="239"/>
        <end position="527"/>
    </location>
</feature>
<dbReference type="Gene3D" id="1.10.510.10">
    <property type="entry name" value="Transferase(Phosphotransferase) domain 1"/>
    <property type="match status" value="1"/>
</dbReference>
<dbReference type="SUPFAM" id="SSF56112">
    <property type="entry name" value="Protein kinase-like (PK-like)"/>
    <property type="match status" value="1"/>
</dbReference>
<dbReference type="SMART" id="SM00220">
    <property type="entry name" value="S_TKc"/>
    <property type="match status" value="1"/>
</dbReference>
<comment type="catalytic activity">
    <reaction evidence="7">
        <text>L-threonyl-[protein] + ATP = O-phospho-L-threonyl-[protein] + ADP + H(+)</text>
        <dbReference type="Rhea" id="RHEA:46608"/>
        <dbReference type="Rhea" id="RHEA-COMP:11060"/>
        <dbReference type="Rhea" id="RHEA-COMP:11605"/>
        <dbReference type="ChEBI" id="CHEBI:15378"/>
        <dbReference type="ChEBI" id="CHEBI:30013"/>
        <dbReference type="ChEBI" id="CHEBI:30616"/>
        <dbReference type="ChEBI" id="CHEBI:61977"/>
        <dbReference type="ChEBI" id="CHEBI:456216"/>
        <dbReference type="EC" id="2.7.11.1"/>
    </reaction>
</comment>
<dbReference type="Gene3D" id="1.20.930.20">
    <property type="entry name" value="Adaptor protein Cbl, N-terminal domain"/>
    <property type="match status" value="1"/>
</dbReference>
<reference evidence="12" key="1">
    <citation type="submission" date="2024-06" db="EMBL/GenBank/DDBJ databases">
        <authorList>
            <person name="Ryan C."/>
        </authorList>
    </citation>
    <scope>NUCLEOTIDE SEQUENCE [LARGE SCALE GENOMIC DNA]</scope>
</reference>
<dbReference type="Gene3D" id="3.30.200.20">
    <property type="entry name" value="Phosphorylase Kinase, domain 1"/>
    <property type="match status" value="1"/>
</dbReference>
<name>A0ABC9GCY2_9POAL</name>
<evidence type="ECO:0000256" key="7">
    <source>
        <dbReference type="ARBA" id="ARBA00047899"/>
    </source>
</evidence>
<evidence type="ECO:0000259" key="10">
    <source>
        <dbReference type="PROSITE" id="PS50011"/>
    </source>
</evidence>
<dbReference type="GO" id="GO:0005524">
    <property type="term" value="F:ATP binding"/>
    <property type="evidence" value="ECO:0007669"/>
    <property type="project" value="UniProtKB-UniRule"/>
</dbReference>
<dbReference type="FunFam" id="3.30.200.20:FF:000466">
    <property type="entry name" value="Putative LRR receptor-like serine/threonine-protein kinase"/>
    <property type="match status" value="1"/>
</dbReference>
<dbReference type="PROSITE" id="PS50011">
    <property type="entry name" value="PROTEIN_KINASE_DOM"/>
    <property type="match status" value="1"/>
</dbReference>
<dbReference type="PANTHER" id="PTHR27002:SF1058">
    <property type="entry name" value="OS01G0568800 PROTEIN"/>
    <property type="match status" value="1"/>
</dbReference>
<keyword evidence="2" id="KW-0723">Serine/threonine-protein kinase</keyword>
<dbReference type="EMBL" id="OZ075118">
    <property type="protein sequence ID" value="CAL5091329.1"/>
    <property type="molecule type" value="Genomic_DNA"/>
</dbReference>
<protein>
    <recommendedName>
        <fullName evidence="1">non-specific serine/threonine protein kinase</fullName>
        <ecNumber evidence="1">2.7.11.1</ecNumber>
    </recommendedName>
</protein>
<dbReference type="Pfam" id="PF00069">
    <property type="entry name" value="Pkinase"/>
    <property type="match status" value="1"/>
</dbReference>
<keyword evidence="3" id="KW-0808">Transferase</keyword>
<dbReference type="InterPro" id="IPR008271">
    <property type="entry name" value="Ser/Thr_kinase_AS"/>
</dbReference>
<evidence type="ECO:0000256" key="9">
    <source>
        <dbReference type="PROSITE-ProRule" id="PRU10141"/>
    </source>
</evidence>
<dbReference type="Proteomes" id="UP001497457">
    <property type="component" value="Chromosome 8b"/>
</dbReference>
<keyword evidence="4 9" id="KW-0547">Nucleotide-binding</keyword>
<dbReference type="PROSITE" id="PS00108">
    <property type="entry name" value="PROTEIN_KINASE_ST"/>
    <property type="match status" value="1"/>
</dbReference>
<dbReference type="InterPro" id="IPR059179">
    <property type="entry name" value="MLKL-like_MCAfunc"/>
</dbReference>
<evidence type="ECO:0000256" key="6">
    <source>
        <dbReference type="ARBA" id="ARBA00022840"/>
    </source>
</evidence>
<dbReference type="Pfam" id="PF19584">
    <property type="entry name" value="MCAfunc"/>
    <property type="match status" value="1"/>
</dbReference>
<evidence type="ECO:0000256" key="3">
    <source>
        <dbReference type="ARBA" id="ARBA00022679"/>
    </source>
</evidence>
<dbReference type="InterPro" id="IPR045766">
    <property type="entry name" value="MCAfunc"/>
</dbReference>
<dbReference type="EC" id="2.7.11.1" evidence="1"/>
<dbReference type="AlphaFoldDB" id="A0ABC9GCY2"/>
<dbReference type="FunFam" id="1.10.510.10:FF:001023">
    <property type="entry name" value="Os07g0541700 protein"/>
    <property type="match status" value="1"/>
</dbReference>
<feature type="binding site" evidence="9">
    <location>
        <position position="266"/>
    </location>
    <ligand>
        <name>ATP</name>
        <dbReference type="ChEBI" id="CHEBI:30616"/>
    </ligand>
</feature>
<evidence type="ECO:0000313" key="12">
    <source>
        <dbReference type="Proteomes" id="UP001497457"/>
    </source>
</evidence>
<dbReference type="InterPro" id="IPR017441">
    <property type="entry name" value="Protein_kinase_ATP_BS"/>
</dbReference>
<dbReference type="PROSITE" id="PS00107">
    <property type="entry name" value="PROTEIN_KINASE_ATP"/>
    <property type="match status" value="1"/>
</dbReference>
<comment type="catalytic activity">
    <reaction evidence="8">
        <text>L-seryl-[protein] + ATP = O-phospho-L-seryl-[protein] + ADP + H(+)</text>
        <dbReference type="Rhea" id="RHEA:17989"/>
        <dbReference type="Rhea" id="RHEA-COMP:9863"/>
        <dbReference type="Rhea" id="RHEA-COMP:11604"/>
        <dbReference type="ChEBI" id="CHEBI:15378"/>
        <dbReference type="ChEBI" id="CHEBI:29999"/>
        <dbReference type="ChEBI" id="CHEBI:30616"/>
        <dbReference type="ChEBI" id="CHEBI:83421"/>
        <dbReference type="ChEBI" id="CHEBI:456216"/>
        <dbReference type="EC" id="2.7.11.1"/>
    </reaction>
</comment>